<dbReference type="RefSeq" id="WP_345384353.1">
    <property type="nucleotide sequence ID" value="NZ_BAABIC010000031.1"/>
</dbReference>
<evidence type="ECO:0000256" key="1">
    <source>
        <dbReference type="ARBA" id="ARBA00022679"/>
    </source>
</evidence>
<dbReference type="InterPro" id="IPR003673">
    <property type="entry name" value="CoA-Trfase_fam_III"/>
</dbReference>
<organism evidence="2 3">
    <name type="scientific">Pseudonocardia yuanmonensis</name>
    <dbReference type="NCBI Taxonomy" id="1095914"/>
    <lineage>
        <taxon>Bacteria</taxon>
        <taxon>Bacillati</taxon>
        <taxon>Actinomycetota</taxon>
        <taxon>Actinomycetes</taxon>
        <taxon>Pseudonocardiales</taxon>
        <taxon>Pseudonocardiaceae</taxon>
        <taxon>Pseudonocardia</taxon>
    </lineage>
</organism>
<keyword evidence="1" id="KW-0808">Transferase</keyword>
<dbReference type="InterPro" id="IPR044855">
    <property type="entry name" value="CoA-Trfase_III_dom3_sf"/>
</dbReference>
<protein>
    <submittedName>
        <fullName evidence="2">CaiB/BaiF CoA-transferase family protein</fullName>
    </submittedName>
</protein>
<dbReference type="SUPFAM" id="SSF89796">
    <property type="entry name" value="CoA-transferase family III (CaiB/BaiF)"/>
    <property type="match status" value="1"/>
</dbReference>
<dbReference type="Gene3D" id="3.40.50.10540">
    <property type="entry name" value="Crotonobetainyl-coa:carnitine coa-transferase, domain 1"/>
    <property type="match status" value="1"/>
</dbReference>
<gene>
    <name evidence="2" type="ORF">GCM10023215_62040</name>
</gene>
<proteinExistence type="predicted"/>
<sequence>MASTSPRPLAGTRVLDFTWSVAGPTMTRYLASLGAEVIKVEWPRNADPMRSAMYLGDEQHKTLNNGSFFANLNVGKRSLTVNLRTEEGLAVIRDLVRECDVVAESFSATVLRRWGLDHAALQQLNPSIVYVSVSGFGHNGPHGDKNTWGPTAQAMSGISAMSGEAGAPPAGWGWSYLDVTSGYMAALGVLTALIRRQRTGEGARLDMSQVEVGISLAGPGLLESAVTGGQLRRRGVPGGNRSVATDGSVVGYRGDTAAPSGAYRTRGGGENDYCTVSVADDGHWRSLKDALGNPAWAENPRYDDPGGRAEHQDAIDTKLAAWMAERDKYEAMDTLQRRGVPAGAVQSGRDRVENDPQLRSRGIFAELEHPHLGTQAFEGVPFRSSTSDYELEPRWPLLGADNDYVLTEVLGYSAETVSRLHEQHILWPEGVPANPVVERSLW</sequence>
<dbReference type="Gene3D" id="3.30.1540.10">
    <property type="entry name" value="formyl-coa transferase, domain 3"/>
    <property type="match status" value="1"/>
</dbReference>
<dbReference type="Proteomes" id="UP001500325">
    <property type="component" value="Unassembled WGS sequence"/>
</dbReference>
<evidence type="ECO:0000313" key="2">
    <source>
        <dbReference type="EMBL" id="GAA4711352.1"/>
    </source>
</evidence>
<evidence type="ECO:0000313" key="3">
    <source>
        <dbReference type="Proteomes" id="UP001500325"/>
    </source>
</evidence>
<accession>A0ABP8XRE3</accession>
<dbReference type="InterPro" id="IPR023606">
    <property type="entry name" value="CoA-Trfase_III_dom_1_sf"/>
</dbReference>
<reference evidence="3" key="1">
    <citation type="journal article" date="2019" name="Int. J. Syst. Evol. Microbiol.">
        <title>The Global Catalogue of Microorganisms (GCM) 10K type strain sequencing project: providing services to taxonomists for standard genome sequencing and annotation.</title>
        <authorList>
            <consortium name="The Broad Institute Genomics Platform"/>
            <consortium name="The Broad Institute Genome Sequencing Center for Infectious Disease"/>
            <person name="Wu L."/>
            <person name="Ma J."/>
        </authorList>
    </citation>
    <scope>NUCLEOTIDE SEQUENCE [LARGE SCALE GENOMIC DNA]</scope>
    <source>
        <strain evidence="3">JCM 18055</strain>
    </source>
</reference>
<dbReference type="EMBL" id="BAABIC010000031">
    <property type="protein sequence ID" value="GAA4711352.1"/>
    <property type="molecule type" value="Genomic_DNA"/>
</dbReference>
<dbReference type="PANTHER" id="PTHR48207:SF3">
    <property type="entry name" value="SUCCINATE--HYDROXYMETHYLGLUTARATE COA-TRANSFERASE"/>
    <property type="match status" value="1"/>
</dbReference>
<comment type="caution">
    <text evidence="2">The sequence shown here is derived from an EMBL/GenBank/DDBJ whole genome shotgun (WGS) entry which is preliminary data.</text>
</comment>
<dbReference type="InterPro" id="IPR050483">
    <property type="entry name" value="CoA-transferase_III_domain"/>
</dbReference>
<dbReference type="Pfam" id="PF02515">
    <property type="entry name" value="CoA_transf_3"/>
    <property type="match status" value="1"/>
</dbReference>
<dbReference type="PANTHER" id="PTHR48207">
    <property type="entry name" value="SUCCINATE--HYDROXYMETHYLGLUTARATE COA-TRANSFERASE"/>
    <property type="match status" value="1"/>
</dbReference>
<name>A0ABP8XRE3_9PSEU</name>
<keyword evidence="3" id="KW-1185">Reference proteome</keyword>